<feature type="region of interest" description="Disordered" evidence="1">
    <location>
        <begin position="1"/>
        <end position="62"/>
    </location>
</feature>
<reference evidence="2" key="1">
    <citation type="journal article" date="2012" name="Nat. Biotechnol.">
        <title>Reference genome sequence of the model plant Setaria.</title>
        <authorList>
            <person name="Bennetzen J.L."/>
            <person name="Schmutz J."/>
            <person name="Wang H."/>
            <person name="Percifield R."/>
            <person name="Hawkins J."/>
            <person name="Pontaroli A.C."/>
            <person name="Estep M."/>
            <person name="Feng L."/>
            <person name="Vaughn J.N."/>
            <person name="Grimwood J."/>
            <person name="Jenkins J."/>
            <person name="Barry K."/>
            <person name="Lindquist E."/>
            <person name="Hellsten U."/>
            <person name="Deshpande S."/>
            <person name="Wang X."/>
            <person name="Wu X."/>
            <person name="Mitros T."/>
            <person name="Triplett J."/>
            <person name="Yang X."/>
            <person name="Ye C.Y."/>
            <person name="Mauro-Herrera M."/>
            <person name="Wang L."/>
            <person name="Li P."/>
            <person name="Sharma M."/>
            <person name="Sharma R."/>
            <person name="Ronald P.C."/>
            <person name="Panaud O."/>
            <person name="Kellogg E.A."/>
            <person name="Brutnell T.P."/>
            <person name="Doust A.N."/>
            <person name="Tuskan G.A."/>
            <person name="Rokhsar D."/>
            <person name="Devos K.M."/>
        </authorList>
    </citation>
    <scope>NUCLEOTIDE SEQUENCE [LARGE SCALE GENOMIC DNA]</scope>
    <source>
        <strain evidence="2">Yugu1</strain>
    </source>
</reference>
<proteinExistence type="predicted"/>
<protein>
    <submittedName>
        <fullName evidence="2">Uncharacterized protein</fullName>
    </submittedName>
</protein>
<sequence>MGQMPLGSGRWRQPAGWPQPTGRLEQRQPGWSKPRSKESQDGRHGGSNSQRWRRGAKARPRRWGCGQLCRDTELRACGARDNRARARAAGTERRRRACGARGQLRRRAEGEHRARGWLAVARRVVGGGAEVGAAGGSIGQPEKFGGLWIVR</sequence>
<name>A0A368PZH1_SETIT</name>
<feature type="compositionally biased region" description="Basic and acidic residues" evidence="1">
    <location>
        <begin position="35"/>
        <end position="44"/>
    </location>
</feature>
<reference evidence="2" key="2">
    <citation type="submission" date="2015-07" db="EMBL/GenBank/DDBJ databases">
        <authorList>
            <person name="Noorani M."/>
        </authorList>
    </citation>
    <scope>NUCLEOTIDE SEQUENCE</scope>
    <source>
        <strain evidence="2">Yugu1</strain>
    </source>
</reference>
<dbReference type="AlphaFoldDB" id="A0A368PZH1"/>
<accession>A0A368PZH1</accession>
<evidence type="ECO:0000313" key="2">
    <source>
        <dbReference type="EMBL" id="RCV10924.1"/>
    </source>
</evidence>
<gene>
    <name evidence="2" type="ORF">SETIT_2G147000v2</name>
</gene>
<organism evidence="2">
    <name type="scientific">Setaria italica</name>
    <name type="common">Foxtail millet</name>
    <name type="synonym">Panicum italicum</name>
    <dbReference type="NCBI Taxonomy" id="4555"/>
    <lineage>
        <taxon>Eukaryota</taxon>
        <taxon>Viridiplantae</taxon>
        <taxon>Streptophyta</taxon>
        <taxon>Embryophyta</taxon>
        <taxon>Tracheophyta</taxon>
        <taxon>Spermatophyta</taxon>
        <taxon>Magnoliopsida</taxon>
        <taxon>Liliopsida</taxon>
        <taxon>Poales</taxon>
        <taxon>Poaceae</taxon>
        <taxon>PACMAD clade</taxon>
        <taxon>Panicoideae</taxon>
        <taxon>Panicodae</taxon>
        <taxon>Paniceae</taxon>
        <taxon>Cenchrinae</taxon>
        <taxon>Setaria</taxon>
    </lineage>
</organism>
<evidence type="ECO:0000256" key="1">
    <source>
        <dbReference type="SAM" id="MobiDB-lite"/>
    </source>
</evidence>
<dbReference type="EMBL" id="CM003529">
    <property type="protein sequence ID" value="RCV10924.1"/>
    <property type="molecule type" value="Genomic_DNA"/>
</dbReference>
<feature type="compositionally biased region" description="Basic residues" evidence="1">
    <location>
        <begin position="51"/>
        <end position="62"/>
    </location>
</feature>